<evidence type="ECO:0000313" key="2">
    <source>
        <dbReference type="EMBL" id="PAK21303.1"/>
    </source>
</evidence>
<keyword evidence="1" id="KW-0812">Transmembrane</keyword>
<organism evidence="2 3">
    <name type="scientific">Mycoplasmopsis agassizii</name>
    <dbReference type="NCBI Taxonomy" id="33922"/>
    <lineage>
        <taxon>Bacteria</taxon>
        <taxon>Bacillati</taxon>
        <taxon>Mycoplasmatota</taxon>
        <taxon>Mycoplasmoidales</taxon>
        <taxon>Metamycoplasmataceae</taxon>
        <taxon>Mycoplasmopsis</taxon>
    </lineage>
</organism>
<gene>
    <name evidence="2" type="ORF">CJJ23_02600</name>
</gene>
<sequence>MVHIKPNKEKNKINKSVTVNFRFQDDIENNSCLYHTLLPLSLFKICLFMLLMIAIFKKI</sequence>
<evidence type="ECO:0000313" key="3">
    <source>
        <dbReference type="Proteomes" id="UP000216943"/>
    </source>
</evidence>
<evidence type="ECO:0000256" key="1">
    <source>
        <dbReference type="SAM" id="Phobius"/>
    </source>
</evidence>
<accession>A0A269TIJ6</accession>
<dbReference type="EMBL" id="NQNY01000007">
    <property type="protein sequence ID" value="PAK21303.1"/>
    <property type="molecule type" value="Genomic_DNA"/>
</dbReference>
<feature type="transmembrane region" description="Helical" evidence="1">
    <location>
        <begin position="33"/>
        <end position="56"/>
    </location>
</feature>
<protein>
    <submittedName>
        <fullName evidence="2">Uncharacterized protein</fullName>
    </submittedName>
</protein>
<dbReference type="Proteomes" id="UP000216943">
    <property type="component" value="Unassembled WGS sequence"/>
</dbReference>
<reference evidence="3" key="1">
    <citation type="submission" date="2017-08" db="EMBL/GenBank/DDBJ databases">
        <authorList>
            <person name="Alvarez-Ponce D."/>
            <person name="Weitzman C.L."/>
            <person name="Tillett R.L."/>
            <person name="Sandmeier F.C."/>
            <person name="Tracy C.R."/>
        </authorList>
    </citation>
    <scope>NUCLEOTIDE SEQUENCE [LARGE SCALE GENOMIC DNA]</scope>
    <source>
        <strain evidence="3">723</strain>
    </source>
</reference>
<keyword evidence="1" id="KW-0472">Membrane</keyword>
<dbReference type="AlphaFoldDB" id="A0A269TIJ6"/>
<proteinExistence type="predicted"/>
<keyword evidence="1" id="KW-1133">Transmembrane helix</keyword>
<comment type="caution">
    <text evidence="2">The sequence shown here is derived from an EMBL/GenBank/DDBJ whole genome shotgun (WGS) entry which is preliminary data.</text>
</comment>
<name>A0A269TIJ6_9BACT</name>